<dbReference type="Pfam" id="PF00989">
    <property type="entry name" value="PAS"/>
    <property type="match status" value="1"/>
</dbReference>
<dbReference type="PROSITE" id="PS50045">
    <property type="entry name" value="SIGMA54_INTERACT_4"/>
    <property type="match status" value="1"/>
</dbReference>
<dbReference type="SMART" id="SM00382">
    <property type="entry name" value="AAA"/>
    <property type="match status" value="1"/>
</dbReference>
<dbReference type="PANTHER" id="PTHR32071:SF57">
    <property type="entry name" value="C4-DICARBOXYLATE TRANSPORT TRANSCRIPTIONAL REGULATORY PROTEIN DCTD"/>
    <property type="match status" value="1"/>
</dbReference>
<sequence length="521" mass="58841">MKSSFPLVNLMEPLNDDLHVSHMNTMPIHSTLSDIQQISLSTDILLQDKEGTAVGWIPISRLVDKLLELYKENRAYLEALLTNVEDAITIIDRTGTVTNWNEKSEQLYNIPKQEIIDKPITHFFNKESLLLLSTIQQEEQFIQQYHQPHPQVHVLINSSTVLVDNEIIGGISVERNISDIVKLNQHIYSTTAYLHDLEQSIQAESNIGFNKIKGRSKALQDAIGLAEKVAETDAPVFITGESGVGKELFAEGIHIASKRNKQPFLALNCGAIPNSLFESELFGYEQGAFTGALKGGKKGKFDLAKGGTLFLDEIGEMPLDLQVKLLRVLQEKKYDRVGGTASIDFDVRIIAATNQNLEEMIEKGTFREDLFYRLNVISIHVPPLRHRREDIPTLVQFFLKEFSIKYGSKVPEMEAEVLYTFLQHPWQGNIRQLQNIIERLVILTRGLESITVKHLPDAFLNQLNHPPVSTHETVIPQNNTETEKQSILNALNKTYGNRTAAAKLLGISRANLYNKLKKYNL</sequence>
<evidence type="ECO:0000256" key="3">
    <source>
        <dbReference type="ARBA" id="ARBA00023015"/>
    </source>
</evidence>
<dbReference type="Pfam" id="PF00158">
    <property type="entry name" value="Sigma54_activat"/>
    <property type="match status" value="1"/>
</dbReference>
<dbReference type="PROSITE" id="PS00675">
    <property type="entry name" value="SIGMA54_INTERACT_1"/>
    <property type="match status" value="1"/>
</dbReference>
<dbReference type="CDD" id="cd00009">
    <property type="entry name" value="AAA"/>
    <property type="match status" value="1"/>
</dbReference>
<dbReference type="NCBIfam" id="TIGR00229">
    <property type="entry name" value="sensory_box"/>
    <property type="match status" value="1"/>
</dbReference>
<dbReference type="InterPro" id="IPR000014">
    <property type="entry name" value="PAS"/>
</dbReference>
<dbReference type="Gene3D" id="3.30.450.20">
    <property type="entry name" value="PAS domain"/>
    <property type="match status" value="1"/>
</dbReference>
<dbReference type="SUPFAM" id="SSF52540">
    <property type="entry name" value="P-loop containing nucleoside triphosphate hydrolases"/>
    <property type="match status" value="1"/>
</dbReference>
<dbReference type="OrthoDB" id="9771372at2"/>
<dbReference type="CDD" id="cd00130">
    <property type="entry name" value="PAS"/>
    <property type="match status" value="1"/>
</dbReference>
<keyword evidence="2" id="KW-0067">ATP-binding</keyword>
<keyword evidence="1" id="KW-0547">Nucleotide-binding</keyword>
<feature type="domain" description="PAS" evidence="6">
    <location>
        <begin position="73"/>
        <end position="128"/>
    </location>
</feature>
<accession>A0A162EJ98</accession>
<dbReference type="InterPro" id="IPR027417">
    <property type="entry name" value="P-loop_NTPase"/>
</dbReference>
<dbReference type="STRING" id="519424.AZF04_17960"/>
<dbReference type="InterPro" id="IPR013767">
    <property type="entry name" value="PAS_fold"/>
</dbReference>
<dbReference type="InterPro" id="IPR003593">
    <property type="entry name" value="AAA+_ATPase"/>
</dbReference>
<keyword evidence="4" id="KW-0804">Transcription</keyword>
<dbReference type="InterPro" id="IPR058031">
    <property type="entry name" value="AAA_lid_NorR"/>
</dbReference>
<keyword evidence="8" id="KW-1185">Reference proteome</keyword>
<gene>
    <name evidence="7" type="ORF">AZF04_17960</name>
</gene>
<dbReference type="FunFam" id="3.40.50.300:FF:000006">
    <property type="entry name" value="DNA-binding transcriptional regulator NtrC"/>
    <property type="match status" value="1"/>
</dbReference>
<dbReference type="AlphaFoldDB" id="A0A162EJ98"/>
<dbReference type="Gene3D" id="1.10.8.60">
    <property type="match status" value="1"/>
</dbReference>
<dbReference type="Pfam" id="PF02954">
    <property type="entry name" value="HTH_8"/>
    <property type="match status" value="1"/>
</dbReference>
<dbReference type="InterPro" id="IPR025662">
    <property type="entry name" value="Sigma_54_int_dom_ATP-bd_1"/>
</dbReference>
<dbReference type="Gene3D" id="3.40.50.300">
    <property type="entry name" value="P-loop containing nucleotide triphosphate hydrolases"/>
    <property type="match status" value="1"/>
</dbReference>
<dbReference type="SUPFAM" id="SSF46689">
    <property type="entry name" value="Homeodomain-like"/>
    <property type="match status" value="1"/>
</dbReference>
<reference evidence="7" key="1">
    <citation type="submission" date="2016-02" db="EMBL/GenBank/DDBJ databases">
        <title>Genome sequence of Bacillus trypoxylicola KCTC 13244(T).</title>
        <authorList>
            <person name="Jeong H."/>
            <person name="Park S.-H."/>
            <person name="Choi S.-K."/>
        </authorList>
    </citation>
    <scope>NUCLEOTIDE SEQUENCE [LARGE SCALE GENOMIC DNA]</scope>
    <source>
        <strain evidence="7">KCTC 13244</strain>
    </source>
</reference>
<comment type="caution">
    <text evidence="7">The sequence shown here is derived from an EMBL/GenBank/DDBJ whole genome shotgun (WGS) entry which is preliminary data.</text>
</comment>
<dbReference type="InterPro" id="IPR002078">
    <property type="entry name" value="Sigma_54_int"/>
</dbReference>
<dbReference type="GO" id="GO:0006355">
    <property type="term" value="P:regulation of DNA-templated transcription"/>
    <property type="evidence" value="ECO:0007669"/>
    <property type="project" value="InterPro"/>
</dbReference>
<feature type="domain" description="Sigma-54 factor interaction" evidence="5">
    <location>
        <begin position="212"/>
        <end position="442"/>
    </location>
</feature>
<evidence type="ECO:0000259" key="5">
    <source>
        <dbReference type="PROSITE" id="PS50045"/>
    </source>
</evidence>
<dbReference type="GO" id="GO:0005524">
    <property type="term" value="F:ATP binding"/>
    <property type="evidence" value="ECO:0007669"/>
    <property type="project" value="UniProtKB-KW"/>
</dbReference>
<dbReference type="InterPro" id="IPR009057">
    <property type="entry name" value="Homeodomain-like_sf"/>
</dbReference>
<dbReference type="PROSITE" id="PS50112">
    <property type="entry name" value="PAS"/>
    <property type="match status" value="1"/>
</dbReference>
<name>A0A162EJ98_9BACI</name>
<dbReference type="GO" id="GO:0043565">
    <property type="term" value="F:sequence-specific DNA binding"/>
    <property type="evidence" value="ECO:0007669"/>
    <property type="project" value="InterPro"/>
</dbReference>
<evidence type="ECO:0000256" key="1">
    <source>
        <dbReference type="ARBA" id="ARBA00022741"/>
    </source>
</evidence>
<evidence type="ECO:0000259" key="6">
    <source>
        <dbReference type="PROSITE" id="PS50112"/>
    </source>
</evidence>
<dbReference type="InterPro" id="IPR002197">
    <property type="entry name" value="HTH_Fis"/>
</dbReference>
<dbReference type="SUPFAM" id="SSF55785">
    <property type="entry name" value="PYP-like sensor domain (PAS domain)"/>
    <property type="match status" value="1"/>
</dbReference>
<dbReference type="RefSeq" id="WP_061948089.1">
    <property type="nucleotide sequence ID" value="NZ_LTAO01000010.1"/>
</dbReference>
<evidence type="ECO:0000256" key="4">
    <source>
        <dbReference type="ARBA" id="ARBA00023163"/>
    </source>
</evidence>
<dbReference type="EMBL" id="LTAO01000010">
    <property type="protein sequence ID" value="KYG33043.1"/>
    <property type="molecule type" value="Genomic_DNA"/>
</dbReference>
<evidence type="ECO:0000313" key="7">
    <source>
        <dbReference type="EMBL" id="KYG33043.1"/>
    </source>
</evidence>
<organism evidence="7 8">
    <name type="scientific">Alkalihalobacillus trypoxylicola</name>
    <dbReference type="NCBI Taxonomy" id="519424"/>
    <lineage>
        <taxon>Bacteria</taxon>
        <taxon>Bacillati</taxon>
        <taxon>Bacillota</taxon>
        <taxon>Bacilli</taxon>
        <taxon>Bacillales</taxon>
        <taxon>Bacillaceae</taxon>
        <taxon>Alkalihalobacillus</taxon>
    </lineage>
</organism>
<dbReference type="Proteomes" id="UP000075806">
    <property type="component" value="Unassembled WGS sequence"/>
</dbReference>
<dbReference type="Gene3D" id="1.10.10.60">
    <property type="entry name" value="Homeodomain-like"/>
    <property type="match status" value="1"/>
</dbReference>
<dbReference type="InterPro" id="IPR035965">
    <property type="entry name" value="PAS-like_dom_sf"/>
</dbReference>
<evidence type="ECO:0000313" key="8">
    <source>
        <dbReference type="Proteomes" id="UP000075806"/>
    </source>
</evidence>
<keyword evidence="3" id="KW-0805">Transcription regulation</keyword>
<dbReference type="SMART" id="SM00091">
    <property type="entry name" value="PAS"/>
    <property type="match status" value="1"/>
</dbReference>
<dbReference type="Pfam" id="PF25601">
    <property type="entry name" value="AAA_lid_14"/>
    <property type="match status" value="1"/>
</dbReference>
<protein>
    <submittedName>
        <fullName evidence="7">Fis family transcriptional regulator</fullName>
    </submittedName>
</protein>
<dbReference type="PANTHER" id="PTHR32071">
    <property type="entry name" value="TRANSCRIPTIONAL REGULATORY PROTEIN"/>
    <property type="match status" value="1"/>
</dbReference>
<dbReference type="PRINTS" id="PR01590">
    <property type="entry name" value="HTHFIS"/>
</dbReference>
<evidence type="ECO:0000256" key="2">
    <source>
        <dbReference type="ARBA" id="ARBA00022840"/>
    </source>
</evidence>
<proteinExistence type="predicted"/>